<reference evidence="1 2" key="1">
    <citation type="submission" date="2024-01" db="EMBL/GenBank/DDBJ databases">
        <title>The genomes of 5 underutilized Papilionoideae crops provide insights into root nodulation and disease resistanc.</title>
        <authorList>
            <person name="Jiang F."/>
        </authorList>
    </citation>
    <scope>NUCLEOTIDE SEQUENCE [LARGE SCALE GENOMIC DNA]</scope>
    <source>
        <strain evidence="1">LVBAO_FW01</strain>
        <tissue evidence="1">Leaves</tissue>
    </source>
</reference>
<dbReference type="Proteomes" id="UP001367508">
    <property type="component" value="Unassembled WGS sequence"/>
</dbReference>
<protein>
    <submittedName>
        <fullName evidence="1">Uncharacterized protein</fullName>
    </submittedName>
</protein>
<organism evidence="1 2">
    <name type="scientific">Canavalia gladiata</name>
    <name type="common">Sword bean</name>
    <name type="synonym">Dolichos gladiatus</name>
    <dbReference type="NCBI Taxonomy" id="3824"/>
    <lineage>
        <taxon>Eukaryota</taxon>
        <taxon>Viridiplantae</taxon>
        <taxon>Streptophyta</taxon>
        <taxon>Embryophyta</taxon>
        <taxon>Tracheophyta</taxon>
        <taxon>Spermatophyta</taxon>
        <taxon>Magnoliopsida</taxon>
        <taxon>eudicotyledons</taxon>
        <taxon>Gunneridae</taxon>
        <taxon>Pentapetalae</taxon>
        <taxon>rosids</taxon>
        <taxon>fabids</taxon>
        <taxon>Fabales</taxon>
        <taxon>Fabaceae</taxon>
        <taxon>Papilionoideae</taxon>
        <taxon>50 kb inversion clade</taxon>
        <taxon>NPAAA clade</taxon>
        <taxon>indigoferoid/millettioid clade</taxon>
        <taxon>Phaseoleae</taxon>
        <taxon>Canavalia</taxon>
    </lineage>
</organism>
<keyword evidence="2" id="KW-1185">Reference proteome</keyword>
<gene>
    <name evidence="1" type="ORF">VNO77_02118</name>
</gene>
<accession>A0AAN9R6X7</accession>
<evidence type="ECO:0000313" key="1">
    <source>
        <dbReference type="EMBL" id="KAK7360139.1"/>
    </source>
</evidence>
<sequence>MNANVVVITLKANPCDDTSQIVLFDEGRNGLWVMNTSLQTSHDILLADRELPTILGGESDWDCCISYGLGCGKG</sequence>
<dbReference type="AlphaFoldDB" id="A0AAN9R6X7"/>
<proteinExistence type="predicted"/>
<comment type="caution">
    <text evidence="1">The sequence shown here is derived from an EMBL/GenBank/DDBJ whole genome shotgun (WGS) entry which is preliminary data.</text>
</comment>
<dbReference type="EMBL" id="JAYMYQ010000001">
    <property type="protein sequence ID" value="KAK7360139.1"/>
    <property type="molecule type" value="Genomic_DNA"/>
</dbReference>
<name>A0AAN9R6X7_CANGL</name>
<evidence type="ECO:0000313" key="2">
    <source>
        <dbReference type="Proteomes" id="UP001367508"/>
    </source>
</evidence>